<feature type="chain" id="PRO_5047013357" description="Lipoprotein" evidence="1">
    <location>
        <begin position="25"/>
        <end position="240"/>
    </location>
</feature>
<gene>
    <name evidence="2" type="ORF">IF202_10230</name>
</gene>
<keyword evidence="1" id="KW-0732">Signal</keyword>
<dbReference type="Proteomes" id="UP000604161">
    <property type="component" value="Unassembled WGS sequence"/>
</dbReference>
<name>A0ABR8NZE4_9GAMM</name>
<evidence type="ECO:0000313" key="2">
    <source>
        <dbReference type="EMBL" id="MBD5771426.1"/>
    </source>
</evidence>
<accession>A0ABR8NZE4</accession>
<dbReference type="RefSeq" id="WP_191594806.1">
    <property type="nucleotide sequence ID" value="NZ_JACYFC010000003.1"/>
</dbReference>
<comment type="caution">
    <text evidence="2">The sequence shown here is derived from an EMBL/GenBank/DDBJ whole genome shotgun (WGS) entry which is preliminary data.</text>
</comment>
<feature type="signal peptide" evidence="1">
    <location>
        <begin position="1"/>
        <end position="24"/>
    </location>
</feature>
<protein>
    <recommendedName>
        <fullName evidence="4">Lipoprotein</fullName>
    </recommendedName>
</protein>
<dbReference type="PROSITE" id="PS51257">
    <property type="entry name" value="PROKAR_LIPOPROTEIN"/>
    <property type="match status" value="1"/>
</dbReference>
<dbReference type="EMBL" id="JACYFC010000003">
    <property type="protein sequence ID" value="MBD5771426.1"/>
    <property type="molecule type" value="Genomic_DNA"/>
</dbReference>
<keyword evidence="3" id="KW-1185">Reference proteome</keyword>
<evidence type="ECO:0000256" key="1">
    <source>
        <dbReference type="SAM" id="SignalP"/>
    </source>
</evidence>
<proteinExistence type="predicted"/>
<evidence type="ECO:0000313" key="3">
    <source>
        <dbReference type="Proteomes" id="UP000604161"/>
    </source>
</evidence>
<evidence type="ECO:0008006" key="4">
    <source>
        <dbReference type="Google" id="ProtNLM"/>
    </source>
</evidence>
<reference evidence="2 3" key="1">
    <citation type="submission" date="2020-09" db="EMBL/GenBank/DDBJ databases">
        <title>Marinomonas sp. nov., isolated from the cysticercosis algae of Qingdao, China.</title>
        <authorList>
            <person name="Sun X."/>
        </authorList>
    </citation>
    <scope>NUCLEOTIDE SEQUENCE [LARGE SCALE GENOMIC DNA]</scope>
    <source>
        <strain evidence="2 3">SM2066</strain>
    </source>
</reference>
<sequence>MSLFRTGLLLATLMLSACSMPILDQYLKPQTEDELASANAESAKNIETLKAESFKDIETQYNTQKALAESNYTELKKRVGTADAPPKTTISADQSTKEIESTMQRIRSYTSKTNTDIASLDSRVAERQKMAVKGDLIRIFLSEATVTHDDSTYKAQPLVGEWVRGEARVIRLKDNILFESPRSEDLLITFSETYQLIVNEEVIATVNPNKEKNSASFSVNTQNNSGSIIGTLDYRISSKK</sequence>
<organism evidence="2 3">
    <name type="scientific">Marinomonas colpomeniae</name>
    <dbReference type="NCBI Taxonomy" id="2774408"/>
    <lineage>
        <taxon>Bacteria</taxon>
        <taxon>Pseudomonadati</taxon>
        <taxon>Pseudomonadota</taxon>
        <taxon>Gammaproteobacteria</taxon>
        <taxon>Oceanospirillales</taxon>
        <taxon>Oceanospirillaceae</taxon>
        <taxon>Marinomonas</taxon>
    </lineage>
</organism>